<dbReference type="GO" id="GO:0000103">
    <property type="term" value="P:sulfate assimilation"/>
    <property type="evidence" value="ECO:0007669"/>
    <property type="project" value="TreeGrafter"/>
</dbReference>
<feature type="binding site" evidence="7">
    <location>
        <position position="106"/>
    </location>
    <ligand>
        <name>Mg(2+)</name>
        <dbReference type="ChEBI" id="CHEBI:18420"/>
        <label>1</label>
        <note>catalytic</note>
    </ligand>
</feature>
<organism evidence="8 9">
    <name type="scientific">Allomesorhizobium camelthorni</name>
    <dbReference type="NCBI Taxonomy" id="475069"/>
    <lineage>
        <taxon>Bacteria</taxon>
        <taxon>Pseudomonadati</taxon>
        <taxon>Pseudomonadota</taxon>
        <taxon>Alphaproteobacteria</taxon>
        <taxon>Hyphomicrobiales</taxon>
        <taxon>Phyllobacteriaceae</taxon>
        <taxon>Allomesorhizobium</taxon>
    </lineage>
</organism>
<keyword evidence="4 6" id="KW-0378">Hydrolase</keyword>
<feature type="binding site" evidence="6">
    <location>
        <begin position="105"/>
        <end position="108"/>
    </location>
    <ligand>
        <name>substrate</name>
    </ligand>
</feature>
<protein>
    <recommendedName>
        <fullName evidence="6">3'(2'),5'-bisphosphate nucleotidase CysQ</fullName>
        <ecNumber evidence="6">3.1.3.7</ecNumber>
    </recommendedName>
    <alternativeName>
        <fullName evidence="6">3'(2'),5-bisphosphonucleoside 3'(2')-phosphohydrolase</fullName>
    </alternativeName>
    <alternativeName>
        <fullName evidence="6">3'-phosphoadenosine 5'-phosphate phosphatase</fullName>
        <shortName evidence="6">PAP phosphatase</shortName>
    </alternativeName>
</protein>
<dbReference type="GO" id="GO:0000287">
    <property type="term" value="F:magnesium ion binding"/>
    <property type="evidence" value="ECO:0007669"/>
    <property type="project" value="UniProtKB-UniRule"/>
</dbReference>
<comment type="catalytic activity">
    <reaction evidence="6">
        <text>adenosine 3',5'-bisphosphate + H2O = AMP + phosphate</text>
        <dbReference type="Rhea" id="RHEA:10040"/>
        <dbReference type="ChEBI" id="CHEBI:15377"/>
        <dbReference type="ChEBI" id="CHEBI:43474"/>
        <dbReference type="ChEBI" id="CHEBI:58343"/>
        <dbReference type="ChEBI" id="CHEBI:456215"/>
        <dbReference type="EC" id="3.1.3.7"/>
    </reaction>
</comment>
<dbReference type="InterPro" id="IPR006240">
    <property type="entry name" value="CysQ"/>
</dbReference>
<feature type="binding site" evidence="6">
    <location>
        <position position="105"/>
    </location>
    <ligand>
        <name>Mg(2+)</name>
        <dbReference type="ChEBI" id="CHEBI:18420"/>
        <label>1</label>
    </ligand>
</feature>
<dbReference type="EMBL" id="JAAKZF010000148">
    <property type="protein sequence ID" value="NGO55906.1"/>
    <property type="molecule type" value="Genomic_DNA"/>
</dbReference>
<evidence type="ECO:0000313" key="9">
    <source>
        <dbReference type="Proteomes" id="UP001642900"/>
    </source>
</evidence>
<feature type="binding site" evidence="6">
    <location>
        <position position="232"/>
    </location>
    <ligand>
        <name>substrate</name>
    </ligand>
</feature>
<comment type="caution">
    <text evidence="8">The sequence shown here is derived from an EMBL/GenBank/DDBJ whole genome shotgun (WGS) entry which is preliminary data.</text>
</comment>
<feature type="binding site" evidence="7">
    <location>
        <position position="105"/>
    </location>
    <ligand>
        <name>Mg(2+)</name>
        <dbReference type="ChEBI" id="CHEBI:18420"/>
        <label>1</label>
        <note>catalytic</note>
    </ligand>
</feature>
<keyword evidence="6 7" id="KW-0460">Magnesium</keyword>
<dbReference type="PRINTS" id="PR00377">
    <property type="entry name" value="IMPHPHTASES"/>
</dbReference>
<feature type="binding site" evidence="6">
    <location>
        <position position="106"/>
    </location>
    <ligand>
        <name>Mg(2+)</name>
        <dbReference type="ChEBI" id="CHEBI:18420"/>
        <label>2</label>
    </ligand>
</feature>
<dbReference type="InterPro" id="IPR000760">
    <property type="entry name" value="Inositol_monophosphatase-like"/>
</dbReference>
<dbReference type="RefSeq" id="WP_165034244.1">
    <property type="nucleotide sequence ID" value="NZ_JAAKZF010000148.1"/>
</dbReference>
<dbReference type="GO" id="GO:0005886">
    <property type="term" value="C:plasma membrane"/>
    <property type="evidence" value="ECO:0007669"/>
    <property type="project" value="UniProtKB-SubCell"/>
</dbReference>
<dbReference type="PROSITE" id="PS00630">
    <property type="entry name" value="IMP_2"/>
    <property type="match status" value="1"/>
</dbReference>
<dbReference type="AlphaFoldDB" id="A0A6G4WNX7"/>
<feature type="binding site" evidence="6">
    <location>
        <position position="232"/>
    </location>
    <ligand>
        <name>Mg(2+)</name>
        <dbReference type="ChEBI" id="CHEBI:18420"/>
        <label>2</label>
    </ligand>
</feature>
<feature type="binding site" evidence="7">
    <location>
        <position position="232"/>
    </location>
    <ligand>
        <name>Mg(2+)</name>
        <dbReference type="ChEBI" id="CHEBI:18420"/>
        <label>1</label>
        <note>catalytic</note>
    </ligand>
</feature>
<gene>
    <name evidence="6 8" type="primary">cysQ</name>
    <name evidence="8" type="ORF">G6N73_33720</name>
</gene>
<dbReference type="NCBIfam" id="TIGR01331">
    <property type="entry name" value="bisphos_cysQ"/>
    <property type="match status" value="1"/>
</dbReference>
<feature type="binding site" evidence="7">
    <location>
        <position position="103"/>
    </location>
    <ligand>
        <name>Mg(2+)</name>
        <dbReference type="ChEBI" id="CHEBI:18420"/>
        <label>1</label>
        <note>catalytic</note>
    </ligand>
</feature>
<dbReference type="GO" id="GO:0050427">
    <property type="term" value="P:3'-phosphoadenosine 5'-phosphosulfate metabolic process"/>
    <property type="evidence" value="ECO:0007669"/>
    <property type="project" value="TreeGrafter"/>
</dbReference>
<evidence type="ECO:0000313" key="8">
    <source>
        <dbReference type="EMBL" id="NGO55906.1"/>
    </source>
</evidence>
<dbReference type="PANTHER" id="PTHR43028">
    <property type="entry name" value="3'(2'),5'-BISPHOSPHATE NUCLEOTIDASE 1"/>
    <property type="match status" value="1"/>
</dbReference>
<evidence type="ECO:0000256" key="3">
    <source>
        <dbReference type="ARBA" id="ARBA00022519"/>
    </source>
</evidence>
<dbReference type="Proteomes" id="UP001642900">
    <property type="component" value="Unassembled WGS sequence"/>
</dbReference>
<evidence type="ECO:0000256" key="2">
    <source>
        <dbReference type="ARBA" id="ARBA00022475"/>
    </source>
</evidence>
<dbReference type="HAMAP" id="MF_02095">
    <property type="entry name" value="CysQ"/>
    <property type="match status" value="1"/>
</dbReference>
<comment type="function">
    <text evidence="6">Converts adenosine-3',5'-bisphosphate (PAP) to AMP.</text>
</comment>
<dbReference type="CDD" id="cd01638">
    <property type="entry name" value="CysQ"/>
    <property type="match status" value="1"/>
</dbReference>
<feature type="binding site" evidence="6">
    <location>
        <position position="103"/>
    </location>
    <ligand>
        <name>Mg(2+)</name>
        <dbReference type="ChEBI" id="CHEBI:18420"/>
        <label>2</label>
    </ligand>
</feature>
<dbReference type="InterPro" id="IPR050725">
    <property type="entry name" value="CysQ/Inositol_MonoPase"/>
</dbReference>
<dbReference type="PANTHER" id="PTHR43028:SF5">
    <property type="entry name" value="3'(2'),5'-BISPHOSPHATE NUCLEOTIDASE 1"/>
    <property type="match status" value="1"/>
</dbReference>
<keyword evidence="6 7" id="KW-0479">Metal-binding</keyword>
<name>A0A6G4WNX7_9HYPH</name>
<reference evidence="8 9" key="1">
    <citation type="submission" date="2020-02" db="EMBL/GenBank/DDBJ databases">
        <title>Genome sequence of strain CCNWXJ40-4.</title>
        <authorList>
            <person name="Gao J."/>
            <person name="Sun J."/>
        </authorList>
    </citation>
    <scope>NUCLEOTIDE SEQUENCE [LARGE SCALE GENOMIC DNA]</scope>
    <source>
        <strain evidence="8 9">CCNWXJ 40-4</strain>
    </source>
</reference>
<evidence type="ECO:0000256" key="4">
    <source>
        <dbReference type="ARBA" id="ARBA00022801"/>
    </source>
</evidence>
<dbReference type="Gene3D" id="3.30.540.10">
    <property type="entry name" value="Fructose-1,6-Bisphosphatase, subunit A, domain 1"/>
    <property type="match status" value="1"/>
</dbReference>
<comment type="cofactor">
    <cofactor evidence="6 7">
        <name>Mg(2+)</name>
        <dbReference type="ChEBI" id="CHEBI:18420"/>
    </cofactor>
</comment>
<evidence type="ECO:0000256" key="6">
    <source>
        <dbReference type="HAMAP-Rule" id="MF_02095"/>
    </source>
</evidence>
<evidence type="ECO:0000256" key="5">
    <source>
        <dbReference type="ARBA" id="ARBA00023136"/>
    </source>
</evidence>
<proteinExistence type="inferred from homology"/>
<dbReference type="Gene3D" id="3.40.190.80">
    <property type="match status" value="1"/>
</dbReference>
<keyword evidence="3 6" id="KW-0997">Cell inner membrane</keyword>
<dbReference type="SUPFAM" id="SSF56655">
    <property type="entry name" value="Carbohydrate phosphatase"/>
    <property type="match status" value="1"/>
</dbReference>
<keyword evidence="9" id="KW-1185">Reference proteome</keyword>
<sequence>MNATLPNDLLPTKVDPSDEKAVLALFEGLALSAGRAAMDIFAAGFIHETKADASPVTEADRAAERVILEGLRIALAGVTCVAEEEVAAGVVPVLEGDAILLIDPLDGTREFINRQKDFTVNIALVRNGSPEMGVVYAPARSVLYSGRSGEATEVSISRDFLPAARRKISVRSAAKPLTIVASRSHRTPETDEFIARFEGAEIVSVGSSLKFCLLASGAADLYPRFGRTMEWDTAAGDAILRAAGGMTRTTDGRPLRYGKRGQRDEADFANPWFIADASPAATDQRLR</sequence>
<dbReference type="GO" id="GO:0046854">
    <property type="term" value="P:phosphatidylinositol phosphate biosynthetic process"/>
    <property type="evidence" value="ECO:0007669"/>
    <property type="project" value="InterPro"/>
</dbReference>
<feature type="binding site" evidence="6">
    <location>
        <position position="103"/>
    </location>
    <ligand>
        <name>Mg(2+)</name>
        <dbReference type="ChEBI" id="CHEBI:18420"/>
        <label>1</label>
    </ligand>
</feature>
<comment type="similarity">
    <text evidence="1 6">Belongs to the inositol monophosphatase superfamily. CysQ family.</text>
</comment>
<keyword evidence="5 6" id="KW-0472">Membrane</keyword>
<comment type="subcellular location">
    <subcellularLocation>
        <location evidence="6">Cell inner membrane</location>
        <topology evidence="6">Peripheral membrane protein</topology>
        <orientation evidence="6">Cytoplasmic side</orientation>
    </subcellularLocation>
</comment>
<feature type="binding site" evidence="7">
    <location>
        <position position="83"/>
    </location>
    <ligand>
        <name>Mg(2+)</name>
        <dbReference type="ChEBI" id="CHEBI:18420"/>
        <label>1</label>
        <note>catalytic</note>
    </ligand>
</feature>
<evidence type="ECO:0000256" key="7">
    <source>
        <dbReference type="PIRSR" id="PIRSR600760-2"/>
    </source>
</evidence>
<feature type="binding site" evidence="6">
    <location>
        <position position="83"/>
    </location>
    <ligand>
        <name>Mg(2+)</name>
        <dbReference type="ChEBI" id="CHEBI:18420"/>
        <label>1</label>
    </ligand>
</feature>
<feature type="binding site" evidence="6">
    <location>
        <position position="83"/>
    </location>
    <ligand>
        <name>substrate</name>
    </ligand>
</feature>
<dbReference type="GO" id="GO:0008441">
    <property type="term" value="F:3'(2'),5'-bisphosphate nucleotidase activity"/>
    <property type="evidence" value="ECO:0007669"/>
    <property type="project" value="UniProtKB-UniRule"/>
</dbReference>
<evidence type="ECO:0000256" key="1">
    <source>
        <dbReference type="ARBA" id="ARBA00005289"/>
    </source>
</evidence>
<dbReference type="Pfam" id="PF00459">
    <property type="entry name" value="Inositol_P"/>
    <property type="match status" value="1"/>
</dbReference>
<keyword evidence="2 6" id="KW-1003">Cell membrane</keyword>
<dbReference type="EC" id="3.1.3.7" evidence="6"/>
<accession>A0A6G4WNX7</accession>
<dbReference type="InterPro" id="IPR020550">
    <property type="entry name" value="Inositol_monophosphatase_CS"/>
</dbReference>